<comment type="caution">
    <text evidence="2">The sequence shown here is derived from an EMBL/GenBank/DDBJ whole genome shotgun (WGS) entry which is preliminary data.</text>
</comment>
<sequence>MPTVDLATPANPPPTPPGTLEGLPRRLALTLLELRLLSERAGGAPLPFDVVERTDAGPLQDRLGQSRQSADDEAYAAALDTLHDPAEALARRGLLTGDAGAIPDAGVVGALGLLATPELALDLDVVVDTVRGRAWHRQRAGAVASLSTVDGIVFELAWFGTDQWAAELARMAVVPEDVELGDSTVPDVVDLPYELLDAGAEALRSGRADLLSTVVAHHTGSTVDGAGSPLDDAMVSAVVGALVGETQGRLRALVADVGAGGSTVGVLSWVLLADGWRVLRPHQEQDAHRVEVRRVEPADLASVLGPVLAEVTA</sequence>
<dbReference type="EMBL" id="SDKM01000007">
    <property type="protein sequence ID" value="RYP87215.1"/>
    <property type="molecule type" value="Genomic_DNA"/>
</dbReference>
<keyword evidence="3" id="KW-1185">Reference proteome</keyword>
<feature type="region of interest" description="Disordered" evidence="1">
    <location>
        <begin position="1"/>
        <end position="21"/>
    </location>
</feature>
<dbReference type="Proteomes" id="UP000295198">
    <property type="component" value="Unassembled WGS sequence"/>
</dbReference>
<reference evidence="2 3" key="1">
    <citation type="submission" date="2019-01" db="EMBL/GenBank/DDBJ databases">
        <title>Nocardioides guangzhouensis sp. nov., an actinobacterium isolated from soil.</title>
        <authorList>
            <person name="Fu Y."/>
            <person name="Cai Y."/>
            <person name="Lin Z."/>
            <person name="Chen P."/>
        </authorList>
    </citation>
    <scope>NUCLEOTIDE SEQUENCE [LARGE SCALE GENOMIC DNA]</scope>
    <source>
        <strain evidence="2 3">130</strain>
    </source>
</reference>
<evidence type="ECO:0000313" key="3">
    <source>
        <dbReference type="Proteomes" id="UP000295198"/>
    </source>
</evidence>
<dbReference type="RefSeq" id="WP_134715283.1">
    <property type="nucleotide sequence ID" value="NZ_SDKM01000007.1"/>
</dbReference>
<evidence type="ECO:0000256" key="1">
    <source>
        <dbReference type="SAM" id="MobiDB-lite"/>
    </source>
</evidence>
<protein>
    <submittedName>
        <fullName evidence="2">Uncharacterized protein</fullName>
    </submittedName>
</protein>
<organism evidence="2 3">
    <name type="scientific">Nocardioides guangzhouensis</name>
    <dbReference type="NCBI Taxonomy" id="2497878"/>
    <lineage>
        <taxon>Bacteria</taxon>
        <taxon>Bacillati</taxon>
        <taxon>Actinomycetota</taxon>
        <taxon>Actinomycetes</taxon>
        <taxon>Propionibacteriales</taxon>
        <taxon>Nocardioidaceae</taxon>
        <taxon>Nocardioides</taxon>
    </lineage>
</organism>
<dbReference type="AlphaFoldDB" id="A0A4Q4ZHD2"/>
<proteinExistence type="predicted"/>
<dbReference type="OrthoDB" id="3775282at2"/>
<evidence type="ECO:0000313" key="2">
    <source>
        <dbReference type="EMBL" id="RYP87215.1"/>
    </source>
</evidence>
<name>A0A4Q4ZHD2_9ACTN</name>
<gene>
    <name evidence="2" type="ORF">EKO23_06290</name>
</gene>
<accession>A0A4Q4ZHD2</accession>